<keyword evidence="2" id="KW-0812">Transmembrane</keyword>
<evidence type="ECO:0000256" key="1">
    <source>
        <dbReference type="SAM" id="MobiDB-lite"/>
    </source>
</evidence>
<feature type="compositionally biased region" description="Polar residues" evidence="1">
    <location>
        <begin position="70"/>
        <end position="81"/>
    </location>
</feature>
<keyword evidence="4" id="KW-1185">Reference proteome</keyword>
<comment type="caution">
    <text evidence="3">The sequence shown here is derived from an EMBL/GenBank/DDBJ whole genome shotgun (WGS) entry which is preliminary data.</text>
</comment>
<evidence type="ECO:0000313" key="3">
    <source>
        <dbReference type="EMBL" id="GFY72415.1"/>
    </source>
</evidence>
<feature type="region of interest" description="Disordered" evidence="1">
    <location>
        <begin position="16"/>
        <end position="81"/>
    </location>
</feature>
<protein>
    <submittedName>
        <fullName evidence="3">Uncharacterized protein</fullName>
    </submittedName>
</protein>
<organism evidence="3 4">
    <name type="scientific">Trichonephila inaurata madagascariensis</name>
    <dbReference type="NCBI Taxonomy" id="2747483"/>
    <lineage>
        <taxon>Eukaryota</taxon>
        <taxon>Metazoa</taxon>
        <taxon>Ecdysozoa</taxon>
        <taxon>Arthropoda</taxon>
        <taxon>Chelicerata</taxon>
        <taxon>Arachnida</taxon>
        <taxon>Araneae</taxon>
        <taxon>Araneomorphae</taxon>
        <taxon>Entelegynae</taxon>
        <taxon>Araneoidea</taxon>
        <taxon>Nephilidae</taxon>
        <taxon>Trichonephila</taxon>
        <taxon>Trichonephila inaurata</taxon>
    </lineage>
</organism>
<accession>A0A8X6YGB1</accession>
<reference evidence="3" key="1">
    <citation type="submission" date="2020-08" db="EMBL/GenBank/DDBJ databases">
        <title>Multicomponent nature underlies the extraordinary mechanical properties of spider dragline silk.</title>
        <authorList>
            <person name="Kono N."/>
            <person name="Nakamura H."/>
            <person name="Mori M."/>
            <person name="Yoshida Y."/>
            <person name="Ohtoshi R."/>
            <person name="Malay A.D."/>
            <person name="Moran D.A.P."/>
            <person name="Tomita M."/>
            <person name="Numata K."/>
            <person name="Arakawa K."/>
        </authorList>
    </citation>
    <scope>NUCLEOTIDE SEQUENCE</scope>
</reference>
<dbReference type="Proteomes" id="UP000886998">
    <property type="component" value="Unassembled WGS sequence"/>
</dbReference>
<feature type="compositionally biased region" description="Polar residues" evidence="1">
    <location>
        <begin position="31"/>
        <end position="48"/>
    </location>
</feature>
<name>A0A8X6YGB1_9ARAC</name>
<proteinExistence type="predicted"/>
<sequence>MAEAPNYANAEFIMKSFQPYPLPREKRTDDSTSGMDNSGTRNTSGQSNEEMHGCPTEEVPISRIRKYTKPRTTSGQSNEEIQRCSTEVVTLNRTTEQVATCRIQKNQPSGCSVIKVFLLALMLAWPLLFICCGKFSFRNYFAHLNETLNAIKK</sequence>
<gene>
    <name evidence="3" type="ORF">TNIN_167461</name>
</gene>
<keyword evidence="2" id="KW-1133">Transmembrane helix</keyword>
<evidence type="ECO:0000256" key="2">
    <source>
        <dbReference type="SAM" id="Phobius"/>
    </source>
</evidence>
<keyword evidence="2" id="KW-0472">Membrane</keyword>
<feature type="transmembrane region" description="Helical" evidence="2">
    <location>
        <begin position="116"/>
        <end position="137"/>
    </location>
</feature>
<dbReference type="EMBL" id="BMAV01019426">
    <property type="protein sequence ID" value="GFY72415.1"/>
    <property type="molecule type" value="Genomic_DNA"/>
</dbReference>
<dbReference type="AlphaFoldDB" id="A0A8X6YGB1"/>
<evidence type="ECO:0000313" key="4">
    <source>
        <dbReference type="Proteomes" id="UP000886998"/>
    </source>
</evidence>